<evidence type="ECO:0000259" key="2">
    <source>
        <dbReference type="Pfam" id="PF00793"/>
    </source>
</evidence>
<dbReference type="Proteomes" id="UP000239863">
    <property type="component" value="Unassembled WGS sequence"/>
</dbReference>
<dbReference type="EMBL" id="PTIS01000001">
    <property type="protein sequence ID" value="PPK49756.1"/>
    <property type="molecule type" value="Genomic_DNA"/>
</dbReference>
<gene>
    <name evidence="3" type="ORF">BD821_101422</name>
</gene>
<sequence length="263" mass="28995">MSKLLCDKDSGDAIIVKVGDTEIGSKKKVIISGPCAVEDYDTMISIATQLKLYGVNILRGGAFKPRTSPYDFQGLGKEGLEILKAVREEVNIPVSTEIMDTRDVEEALNYIDVIQIGSRNMYNYSLLKEVGKLKTPIILKRGISATINEWINAAEYILREGNENVILCERGIRTFETYTRNTLDLNAVAFVKTNYRLPIIVDPSHGTGLRELVHPMSLASIAAGADGLIIESHINPDLSISDANQTISINTLSDIINDIKRLN</sequence>
<comment type="caution">
    <text evidence="3">The sequence shown here is derived from an EMBL/GenBank/DDBJ whole genome shotgun (WGS) entry which is preliminary data.</text>
</comment>
<dbReference type="GO" id="GO:0009073">
    <property type="term" value="P:aromatic amino acid family biosynthetic process"/>
    <property type="evidence" value="ECO:0007669"/>
    <property type="project" value="InterPro"/>
</dbReference>
<evidence type="ECO:0000256" key="1">
    <source>
        <dbReference type="ARBA" id="ARBA00022679"/>
    </source>
</evidence>
<reference evidence="3 4" key="1">
    <citation type="submission" date="2018-02" db="EMBL/GenBank/DDBJ databases">
        <title>Genomic Encyclopedia of Archaeal and Bacterial Type Strains, Phase II (KMG-II): from individual species to whole genera.</title>
        <authorList>
            <person name="Goeker M."/>
        </authorList>
    </citation>
    <scope>NUCLEOTIDE SEQUENCE [LARGE SCALE GENOMIC DNA]</scope>
    <source>
        <strain evidence="3 4">DSM 15099</strain>
    </source>
</reference>
<dbReference type="NCBIfam" id="NF006421">
    <property type="entry name" value="PRK08673.1"/>
    <property type="match status" value="1"/>
</dbReference>
<dbReference type="GO" id="GO:0016740">
    <property type="term" value="F:transferase activity"/>
    <property type="evidence" value="ECO:0007669"/>
    <property type="project" value="UniProtKB-KW"/>
</dbReference>
<dbReference type="PANTHER" id="PTHR43018:SF1">
    <property type="entry name" value="PROTEIN AROA(G)"/>
    <property type="match status" value="1"/>
</dbReference>
<dbReference type="Gene3D" id="3.20.20.70">
    <property type="entry name" value="Aldolase class I"/>
    <property type="match status" value="1"/>
</dbReference>
<dbReference type="InterPro" id="IPR052899">
    <property type="entry name" value="Class-I_DAHP_synthase"/>
</dbReference>
<protein>
    <submittedName>
        <fullName evidence="3">3-deoxy-D-arabinoheptulosonate-7-phosphate synthase</fullName>
    </submittedName>
</protein>
<dbReference type="STRING" id="37659.GCA_000703125_02531"/>
<dbReference type="InterPro" id="IPR006268">
    <property type="entry name" value="DAHP_syn_2"/>
</dbReference>
<keyword evidence="1" id="KW-0808">Transferase</keyword>
<proteinExistence type="predicted"/>
<dbReference type="AlphaFoldDB" id="A0A2S6G1K2"/>
<dbReference type="InterPro" id="IPR013785">
    <property type="entry name" value="Aldolase_TIM"/>
</dbReference>
<dbReference type="SUPFAM" id="SSF51569">
    <property type="entry name" value="Aldolase"/>
    <property type="match status" value="1"/>
</dbReference>
<dbReference type="GO" id="GO:0016832">
    <property type="term" value="F:aldehyde-lyase activity"/>
    <property type="evidence" value="ECO:0007669"/>
    <property type="project" value="InterPro"/>
</dbReference>
<dbReference type="RefSeq" id="WP_104409067.1">
    <property type="nucleotide sequence ID" value="NZ_PTIS01000001.1"/>
</dbReference>
<dbReference type="InterPro" id="IPR006218">
    <property type="entry name" value="DAHP1/KDSA"/>
</dbReference>
<organism evidence="3 4">
    <name type="scientific">Clostridium algidicarnis DSM 15099</name>
    <dbReference type="NCBI Taxonomy" id="1121295"/>
    <lineage>
        <taxon>Bacteria</taxon>
        <taxon>Bacillati</taxon>
        <taxon>Bacillota</taxon>
        <taxon>Clostridia</taxon>
        <taxon>Eubacteriales</taxon>
        <taxon>Clostridiaceae</taxon>
        <taxon>Clostridium</taxon>
    </lineage>
</organism>
<dbReference type="Pfam" id="PF00793">
    <property type="entry name" value="DAHP_synth_1"/>
    <property type="match status" value="1"/>
</dbReference>
<dbReference type="PANTHER" id="PTHR43018">
    <property type="entry name" value="PHOSPHO-2-DEHYDRO-3-DEOXYHEPTONATE ALDOLASE"/>
    <property type="match status" value="1"/>
</dbReference>
<name>A0A2S6G1K2_9CLOT</name>
<evidence type="ECO:0000313" key="4">
    <source>
        <dbReference type="Proteomes" id="UP000239863"/>
    </source>
</evidence>
<dbReference type="OrthoDB" id="9780456at2"/>
<evidence type="ECO:0000313" key="3">
    <source>
        <dbReference type="EMBL" id="PPK49756.1"/>
    </source>
</evidence>
<dbReference type="NCBIfam" id="NF009239">
    <property type="entry name" value="PRK12595.1"/>
    <property type="match status" value="1"/>
</dbReference>
<dbReference type="NCBIfam" id="TIGR01361">
    <property type="entry name" value="DAHP_synth_Bsub"/>
    <property type="match status" value="1"/>
</dbReference>
<feature type="domain" description="DAHP synthetase I/KDSA" evidence="2">
    <location>
        <begin position="20"/>
        <end position="253"/>
    </location>
</feature>
<accession>A0A2S6G1K2</accession>